<dbReference type="PROSITE" id="PS51462">
    <property type="entry name" value="NUDIX"/>
    <property type="match status" value="1"/>
</dbReference>
<dbReference type="InterPro" id="IPR015797">
    <property type="entry name" value="NUDIX_hydrolase-like_dom_sf"/>
</dbReference>
<dbReference type="EC" id="3.6.1.62" evidence="8"/>
<organism evidence="16 17">
    <name type="scientific">Meganyctiphanes norvegica</name>
    <name type="common">Northern krill</name>
    <name type="synonym">Thysanopoda norvegica</name>
    <dbReference type="NCBI Taxonomy" id="48144"/>
    <lineage>
        <taxon>Eukaryota</taxon>
        <taxon>Metazoa</taxon>
        <taxon>Ecdysozoa</taxon>
        <taxon>Arthropoda</taxon>
        <taxon>Crustacea</taxon>
        <taxon>Multicrustacea</taxon>
        <taxon>Malacostraca</taxon>
        <taxon>Eumalacostraca</taxon>
        <taxon>Eucarida</taxon>
        <taxon>Euphausiacea</taxon>
        <taxon>Euphausiidae</taxon>
        <taxon>Meganyctiphanes</taxon>
    </lineage>
</organism>
<dbReference type="PANTHER" id="PTHR42904:SF1">
    <property type="entry name" value="NUCLEOSIDE DIPHOSPHATE-LINKED MOIETY X MOTIF 17"/>
    <property type="match status" value="1"/>
</dbReference>
<dbReference type="AlphaFoldDB" id="A0AAV2SQ17"/>
<dbReference type="EMBL" id="CAXKWB010103407">
    <property type="protein sequence ID" value="CAL4226883.1"/>
    <property type="molecule type" value="Genomic_DNA"/>
</dbReference>
<comment type="cofactor">
    <cofactor evidence="2">
        <name>Mg(2+)</name>
        <dbReference type="ChEBI" id="CHEBI:18420"/>
    </cofactor>
</comment>
<evidence type="ECO:0000256" key="11">
    <source>
        <dbReference type="ARBA" id="ARBA00093621"/>
    </source>
</evidence>
<dbReference type="InterPro" id="IPR020476">
    <property type="entry name" value="Nudix_hydrolase"/>
</dbReference>
<feature type="compositionally biased region" description="Basic and acidic residues" evidence="14">
    <location>
        <begin position="240"/>
        <end position="250"/>
    </location>
</feature>
<dbReference type="GO" id="GO:0019677">
    <property type="term" value="P:NAD+ catabolic process"/>
    <property type="evidence" value="ECO:0007669"/>
    <property type="project" value="TreeGrafter"/>
</dbReference>
<feature type="non-terminal residue" evidence="16">
    <location>
        <position position="250"/>
    </location>
</feature>
<dbReference type="Pfam" id="PF00293">
    <property type="entry name" value="NUDIX"/>
    <property type="match status" value="1"/>
</dbReference>
<accession>A0AAV2SQ17</accession>
<reference evidence="16 17" key="1">
    <citation type="submission" date="2024-05" db="EMBL/GenBank/DDBJ databases">
        <authorList>
            <person name="Wallberg A."/>
        </authorList>
    </citation>
    <scope>NUCLEOTIDE SEQUENCE [LARGE SCALE GENOMIC DNA]</scope>
</reference>
<evidence type="ECO:0000256" key="6">
    <source>
        <dbReference type="ARBA" id="ARBA00022842"/>
    </source>
</evidence>
<dbReference type="InterPro" id="IPR000086">
    <property type="entry name" value="NUDIX_hydrolase_dom"/>
</dbReference>
<dbReference type="GO" id="GO:0005777">
    <property type="term" value="C:peroxisome"/>
    <property type="evidence" value="ECO:0007669"/>
    <property type="project" value="TreeGrafter"/>
</dbReference>
<evidence type="ECO:0000256" key="10">
    <source>
        <dbReference type="ARBA" id="ARBA00093415"/>
    </source>
</evidence>
<evidence type="ECO:0000256" key="3">
    <source>
        <dbReference type="ARBA" id="ARBA00005582"/>
    </source>
</evidence>
<dbReference type="InterPro" id="IPR033716">
    <property type="entry name" value="Nudt17_dom"/>
</dbReference>
<evidence type="ECO:0000256" key="5">
    <source>
        <dbReference type="ARBA" id="ARBA00022801"/>
    </source>
</evidence>
<evidence type="ECO:0000256" key="14">
    <source>
        <dbReference type="SAM" id="MobiDB-lite"/>
    </source>
</evidence>
<comment type="catalytic activity">
    <reaction evidence="9">
        <text>a 5'-end (N(7)-methyl 5'-triphosphoguanosine)-ribonucleoside in mRNA + H2O = N(7)-methyl-GDP + a 5'-end phospho-ribonucleoside in mRNA + 2 H(+)</text>
        <dbReference type="Rhea" id="RHEA:67484"/>
        <dbReference type="Rhea" id="RHEA-COMP:15692"/>
        <dbReference type="Rhea" id="RHEA-COMP:17167"/>
        <dbReference type="ChEBI" id="CHEBI:15377"/>
        <dbReference type="ChEBI" id="CHEBI:15378"/>
        <dbReference type="ChEBI" id="CHEBI:63714"/>
        <dbReference type="ChEBI" id="CHEBI:138282"/>
        <dbReference type="ChEBI" id="CHEBI:156461"/>
        <dbReference type="EC" id="3.6.1.62"/>
    </reaction>
</comment>
<dbReference type="PANTHER" id="PTHR42904">
    <property type="entry name" value="NUDIX HYDROLASE, NUDC SUBFAMILY"/>
    <property type="match status" value="1"/>
</dbReference>
<evidence type="ECO:0000259" key="15">
    <source>
        <dbReference type="PROSITE" id="PS51462"/>
    </source>
</evidence>
<keyword evidence="4" id="KW-0479">Metal-binding</keyword>
<feature type="region of interest" description="Disordered" evidence="14">
    <location>
        <begin position="217"/>
        <end position="250"/>
    </location>
</feature>
<dbReference type="PRINTS" id="PR00502">
    <property type="entry name" value="NUDIXFAMILY"/>
</dbReference>
<dbReference type="Gene3D" id="3.90.79.10">
    <property type="entry name" value="Nucleoside Triphosphate Pyrophosphohydrolase"/>
    <property type="match status" value="1"/>
</dbReference>
<keyword evidence="6" id="KW-0460">Magnesium</keyword>
<dbReference type="Proteomes" id="UP001497623">
    <property type="component" value="Unassembled WGS sequence"/>
</dbReference>
<dbReference type="PROSITE" id="PS00893">
    <property type="entry name" value="NUDIX_BOX"/>
    <property type="match status" value="1"/>
</dbReference>
<dbReference type="GO" id="GO:0140933">
    <property type="term" value="F:5'-(N(7)-methylguanosine 5'-triphospho)-[mRNA] hydrolase activity"/>
    <property type="evidence" value="ECO:0007669"/>
    <property type="project" value="UniProtKB-EC"/>
</dbReference>
<name>A0AAV2SQ17_MEGNR</name>
<evidence type="ECO:0000256" key="9">
    <source>
        <dbReference type="ARBA" id="ARBA00093205"/>
    </source>
</evidence>
<comment type="similarity">
    <text evidence="3 13">Belongs to the Nudix hydrolase family.</text>
</comment>
<evidence type="ECO:0000256" key="7">
    <source>
        <dbReference type="ARBA" id="ARBA00023211"/>
    </source>
</evidence>
<evidence type="ECO:0000313" key="16">
    <source>
        <dbReference type="EMBL" id="CAL4226883.1"/>
    </source>
</evidence>
<evidence type="ECO:0000313" key="17">
    <source>
        <dbReference type="Proteomes" id="UP001497623"/>
    </source>
</evidence>
<keyword evidence="17" id="KW-1185">Reference proteome</keyword>
<protein>
    <recommendedName>
        <fullName evidence="11">m7GpppN-mRNA hydrolase NUDT17</fullName>
        <ecNumber evidence="8">3.6.1.62</ecNumber>
    </recommendedName>
    <alternativeName>
        <fullName evidence="12">Nucleoside diphosphate-linked moiety X motif 17</fullName>
    </alternativeName>
</protein>
<dbReference type="GO" id="GO:0035529">
    <property type="term" value="F:NADH pyrophosphatase activity"/>
    <property type="evidence" value="ECO:0007669"/>
    <property type="project" value="TreeGrafter"/>
</dbReference>
<comment type="function">
    <text evidence="10">Acts as a decapping enzyme capable of hydrolyzing monomethylated capped RNAs (in vitro). Hydrolyzes monomethylated capped RNA after alpha and beta phosphates to form N(7)-methyl-GDP. Shows low activity towards unmethylated capped RNA.</text>
</comment>
<comment type="caution">
    <text evidence="16">The sequence shown here is derived from an EMBL/GenBank/DDBJ whole genome shotgun (WGS) entry which is preliminary data.</text>
</comment>
<evidence type="ECO:0000256" key="4">
    <source>
        <dbReference type="ARBA" id="ARBA00022723"/>
    </source>
</evidence>
<dbReference type="GO" id="GO:0006742">
    <property type="term" value="P:NADP+ catabolic process"/>
    <property type="evidence" value="ECO:0007669"/>
    <property type="project" value="TreeGrafter"/>
</dbReference>
<dbReference type="CDD" id="cd04694">
    <property type="entry name" value="NUDIX_Nudt17"/>
    <property type="match status" value="1"/>
</dbReference>
<evidence type="ECO:0000256" key="13">
    <source>
        <dbReference type="RuleBase" id="RU003476"/>
    </source>
</evidence>
<dbReference type="GO" id="GO:0046872">
    <property type="term" value="F:metal ion binding"/>
    <property type="evidence" value="ECO:0007669"/>
    <property type="project" value="UniProtKB-KW"/>
</dbReference>
<dbReference type="InterPro" id="IPR050241">
    <property type="entry name" value="NAD-cap_RNA_hydrolase_NudC"/>
</dbReference>
<proteinExistence type="inferred from homology"/>
<sequence length="250" mass="27753">MDPQDINDLPSDIYDRGIDVGVAVILETSDNKVLLTKRAMHMRTFPGVWVPPGGHIEQDESLETAVLRELQEETGLDVISYISSSNILGLWESVFPPVLSMGPPKRHHIVVYKHITVNASTLQLQRKLKLDPEEVHAAVWLNRSLVERIVYGTDVGIQTEDTETFFTAVNQHGEHSKGSLDSETVQELMPQPGVPNVGRLSTGSRFALSLWLDHTSDSSSAAPKESNTKTEQITPNDALKNSERLKNKIL</sequence>
<keyword evidence="5 13" id="KW-0378">Hydrolase</keyword>
<dbReference type="GO" id="GO:0005829">
    <property type="term" value="C:cytosol"/>
    <property type="evidence" value="ECO:0007669"/>
    <property type="project" value="TreeGrafter"/>
</dbReference>
<comment type="cofactor">
    <cofactor evidence="1">
        <name>Mn(2+)</name>
        <dbReference type="ChEBI" id="CHEBI:29035"/>
    </cofactor>
</comment>
<evidence type="ECO:0000256" key="1">
    <source>
        <dbReference type="ARBA" id="ARBA00001936"/>
    </source>
</evidence>
<gene>
    <name evidence="16" type="ORF">MNOR_LOCUS39487</name>
</gene>
<dbReference type="SUPFAM" id="SSF55811">
    <property type="entry name" value="Nudix"/>
    <property type="match status" value="1"/>
</dbReference>
<feature type="domain" description="Nudix hydrolase" evidence="15">
    <location>
        <begin position="15"/>
        <end position="163"/>
    </location>
</feature>
<dbReference type="InterPro" id="IPR020084">
    <property type="entry name" value="NUDIX_hydrolase_CS"/>
</dbReference>
<evidence type="ECO:0000256" key="2">
    <source>
        <dbReference type="ARBA" id="ARBA00001946"/>
    </source>
</evidence>
<keyword evidence="7" id="KW-0464">Manganese</keyword>
<evidence type="ECO:0000256" key="8">
    <source>
        <dbReference type="ARBA" id="ARBA00026102"/>
    </source>
</evidence>
<evidence type="ECO:0000256" key="12">
    <source>
        <dbReference type="ARBA" id="ARBA00093663"/>
    </source>
</evidence>